<accession>A0ABR2NJY7</accession>
<keyword evidence="2" id="KW-1185">Reference proteome</keyword>
<comment type="caution">
    <text evidence="1">The sequence shown here is derived from an EMBL/GenBank/DDBJ whole genome shotgun (WGS) entry which is preliminary data.</text>
</comment>
<name>A0ABR2NJY7_9ROSI</name>
<dbReference type="EMBL" id="JBBPBN010000129">
    <property type="protein sequence ID" value="KAK8976498.1"/>
    <property type="molecule type" value="Genomic_DNA"/>
</dbReference>
<gene>
    <name evidence="1" type="ORF">V6N11_047348</name>
</gene>
<evidence type="ECO:0000313" key="1">
    <source>
        <dbReference type="EMBL" id="KAK8976498.1"/>
    </source>
</evidence>
<organism evidence="1 2">
    <name type="scientific">Hibiscus sabdariffa</name>
    <name type="common">roselle</name>
    <dbReference type="NCBI Taxonomy" id="183260"/>
    <lineage>
        <taxon>Eukaryota</taxon>
        <taxon>Viridiplantae</taxon>
        <taxon>Streptophyta</taxon>
        <taxon>Embryophyta</taxon>
        <taxon>Tracheophyta</taxon>
        <taxon>Spermatophyta</taxon>
        <taxon>Magnoliopsida</taxon>
        <taxon>eudicotyledons</taxon>
        <taxon>Gunneridae</taxon>
        <taxon>Pentapetalae</taxon>
        <taxon>rosids</taxon>
        <taxon>malvids</taxon>
        <taxon>Malvales</taxon>
        <taxon>Malvaceae</taxon>
        <taxon>Malvoideae</taxon>
        <taxon>Hibiscus</taxon>
    </lineage>
</organism>
<proteinExistence type="predicted"/>
<sequence>MESFRFGGGMMYGCCLIARSRDRGLPEDGECVEVWSAVDEGCSYKGFDEGDEAKIGHGCVGNGRIWQRWYWGWRLIVYGYWFEE</sequence>
<dbReference type="Proteomes" id="UP001396334">
    <property type="component" value="Unassembled WGS sequence"/>
</dbReference>
<reference evidence="1 2" key="1">
    <citation type="journal article" date="2024" name="G3 (Bethesda)">
        <title>Genome assembly of Hibiscus sabdariffa L. provides insights into metabolisms of medicinal natural products.</title>
        <authorList>
            <person name="Kim T."/>
        </authorList>
    </citation>
    <scope>NUCLEOTIDE SEQUENCE [LARGE SCALE GENOMIC DNA]</scope>
    <source>
        <strain evidence="1">TK-2024</strain>
        <tissue evidence="1">Old leaves</tissue>
    </source>
</reference>
<evidence type="ECO:0000313" key="2">
    <source>
        <dbReference type="Proteomes" id="UP001396334"/>
    </source>
</evidence>
<protein>
    <submittedName>
        <fullName evidence="1">Uncharacterized protein</fullName>
    </submittedName>
</protein>